<accession>A0A8S5M9R9</accession>
<evidence type="ECO:0000313" key="1">
    <source>
        <dbReference type="EMBL" id="DAD79037.1"/>
    </source>
</evidence>
<proteinExistence type="predicted"/>
<organism evidence="1">
    <name type="scientific">Siphoviridae sp. ctYOF2</name>
    <dbReference type="NCBI Taxonomy" id="2826376"/>
    <lineage>
        <taxon>Viruses</taxon>
        <taxon>Duplodnaviria</taxon>
        <taxon>Heunggongvirae</taxon>
        <taxon>Uroviricota</taxon>
        <taxon>Caudoviricetes</taxon>
    </lineage>
</organism>
<sequence>MGEGILIYGLHGNKRRYTKDLQGFADKVLAGGKVRKSVYIFGKTNKPNWG</sequence>
<reference evidence="1" key="1">
    <citation type="journal article" date="2021" name="Proc. Natl. Acad. Sci. U.S.A.">
        <title>A Catalog of Tens of Thousands of Viruses from Human Metagenomes Reveals Hidden Associations with Chronic Diseases.</title>
        <authorList>
            <person name="Tisza M.J."/>
            <person name="Buck C.B."/>
        </authorList>
    </citation>
    <scope>NUCLEOTIDE SEQUENCE</scope>
    <source>
        <strain evidence="1">CtYOF2</strain>
    </source>
</reference>
<dbReference type="EMBL" id="BK014856">
    <property type="protein sequence ID" value="DAD79037.1"/>
    <property type="molecule type" value="Genomic_DNA"/>
</dbReference>
<name>A0A8S5M9R9_9CAUD</name>
<protein>
    <submittedName>
        <fullName evidence="1">Uncharacterized protein</fullName>
    </submittedName>
</protein>